<dbReference type="InterPro" id="IPR036188">
    <property type="entry name" value="FAD/NAD-bd_sf"/>
</dbReference>
<dbReference type="PANTHER" id="PTHR38663:SF1">
    <property type="entry name" value="L-ORNITHINE N(5)-MONOOXYGENASE"/>
    <property type="match status" value="1"/>
</dbReference>
<organism evidence="2 3">
    <name type="scientific">Metaplanococcus flavidus</name>
    <dbReference type="NCBI Taxonomy" id="569883"/>
    <lineage>
        <taxon>Bacteria</taxon>
        <taxon>Bacillati</taxon>
        <taxon>Bacillota</taxon>
        <taxon>Bacilli</taxon>
        <taxon>Bacillales</taxon>
        <taxon>Caryophanaceae</taxon>
        <taxon>Metaplanococcus</taxon>
    </lineage>
</organism>
<accession>A0ABW3LCG3</accession>
<name>A0ABW3LCG3_9BACL</name>
<keyword evidence="3" id="KW-1185">Reference proteome</keyword>
<dbReference type="EMBL" id="JBHTKI010000012">
    <property type="protein sequence ID" value="MFD1031574.1"/>
    <property type="molecule type" value="Genomic_DNA"/>
</dbReference>
<reference evidence="3" key="1">
    <citation type="journal article" date="2019" name="Int. J. Syst. Evol. Microbiol.">
        <title>The Global Catalogue of Microorganisms (GCM) 10K type strain sequencing project: providing services to taxonomists for standard genome sequencing and annotation.</title>
        <authorList>
            <consortium name="The Broad Institute Genomics Platform"/>
            <consortium name="The Broad Institute Genome Sequencing Center for Infectious Disease"/>
            <person name="Wu L."/>
            <person name="Ma J."/>
        </authorList>
    </citation>
    <scope>NUCLEOTIDE SEQUENCE [LARGE SCALE GENOMIC DNA]</scope>
    <source>
        <strain evidence="3">CCUG 56756</strain>
    </source>
</reference>
<evidence type="ECO:0000259" key="1">
    <source>
        <dbReference type="Pfam" id="PF07992"/>
    </source>
</evidence>
<comment type="caution">
    <text evidence="2">The sequence shown here is derived from an EMBL/GenBank/DDBJ whole genome shotgun (WGS) entry which is preliminary data.</text>
</comment>
<evidence type="ECO:0000313" key="2">
    <source>
        <dbReference type="EMBL" id="MFD1031574.1"/>
    </source>
</evidence>
<feature type="domain" description="FAD/NAD(P)-binding" evidence="1">
    <location>
        <begin position="3"/>
        <end position="229"/>
    </location>
</feature>
<evidence type="ECO:0000313" key="3">
    <source>
        <dbReference type="Proteomes" id="UP001597109"/>
    </source>
</evidence>
<dbReference type="Proteomes" id="UP001597109">
    <property type="component" value="Unassembled WGS sequence"/>
</dbReference>
<dbReference type="SUPFAM" id="SSF51905">
    <property type="entry name" value="FAD/NAD(P)-binding domain"/>
    <property type="match status" value="2"/>
</dbReference>
<dbReference type="Gene3D" id="3.50.50.60">
    <property type="entry name" value="FAD/NAD(P)-binding domain"/>
    <property type="match status" value="1"/>
</dbReference>
<dbReference type="Pfam" id="PF07992">
    <property type="entry name" value="Pyr_redox_2"/>
    <property type="match status" value="1"/>
</dbReference>
<dbReference type="RefSeq" id="WP_144840049.1">
    <property type="nucleotide sequence ID" value="NZ_JBHTKI010000012.1"/>
</dbReference>
<protein>
    <submittedName>
        <fullName evidence="2">FAD-dependent oxidoreductase</fullName>
    </submittedName>
</protein>
<proteinExistence type="predicted"/>
<dbReference type="PANTHER" id="PTHR38663">
    <property type="match status" value="1"/>
</dbReference>
<gene>
    <name evidence="2" type="ORF">ACFQ1X_09050</name>
</gene>
<sequence>MFKWIIVGGGIQGVTMASYLIKQKKIAVEDLIIIDQHAEPLANWRRCTNAISMAYLRSPGVHHLDVNPFSLDAFAKNNVAGEAASFYGRYKRPSLLLFENHCDHLINDLELEQAWVQGTVEAVSKVTAGWQVHLQNAQKVQGENLVLAIGNSEQLSWPEWAAALKEQFQAPVHHIFDPSLPDFGEMTAPFTVIGGGITAVHLAMKLSALFPEQVTLLKRHPFRIRDFDSDPGWLGPKEQLPFRKAVSYQKRRNLIAQARHKGSIPRDLHIKLLHQQRKNKLRVEELQIHHARFEKDAIQLYDETGRMIQQSGTVLLATGFESMMPGGDWLPSVIKENGLQCANCGFPIVNGNLQWGQNLYVMGSLAELEIGPIAKNISGARQAAERIIQAQ</sequence>
<dbReference type="InterPro" id="IPR023753">
    <property type="entry name" value="FAD/NAD-binding_dom"/>
</dbReference>